<dbReference type="EMBL" id="JAFBDR010000025">
    <property type="protein sequence ID" value="MBM7573025.1"/>
    <property type="molecule type" value="Genomic_DNA"/>
</dbReference>
<comment type="caution">
    <text evidence="2">The sequence shown here is derived from an EMBL/GenBank/DDBJ whole genome shotgun (WGS) entry which is preliminary data.</text>
</comment>
<accession>A0ABS2N4F8</accession>
<dbReference type="RefSeq" id="WP_204501693.1">
    <property type="nucleotide sequence ID" value="NZ_JAFBDR010000025.1"/>
</dbReference>
<gene>
    <name evidence="2" type="ORF">JOC48_003573</name>
</gene>
<evidence type="ECO:0000313" key="2">
    <source>
        <dbReference type="EMBL" id="MBM7573025.1"/>
    </source>
</evidence>
<proteinExistence type="predicted"/>
<name>A0ABS2N4F8_9BACI</name>
<feature type="region of interest" description="Disordered" evidence="1">
    <location>
        <begin position="50"/>
        <end position="69"/>
    </location>
</feature>
<dbReference type="Proteomes" id="UP001296943">
    <property type="component" value="Unassembled WGS sequence"/>
</dbReference>
<reference evidence="2 3" key="1">
    <citation type="submission" date="2021-01" db="EMBL/GenBank/DDBJ databases">
        <title>Genomic Encyclopedia of Type Strains, Phase IV (KMG-IV): sequencing the most valuable type-strain genomes for metagenomic binning, comparative biology and taxonomic classification.</title>
        <authorList>
            <person name="Goeker M."/>
        </authorList>
    </citation>
    <scope>NUCLEOTIDE SEQUENCE [LARGE SCALE GENOMIC DNA]</scope>
    <source>
        <strain evidence="2 3">DSM 23711</strain>
    </source>
</reference>
<organism evidence="2 3">
    <name type="scientific">Aquibacillus albus</name>
    <dbReference type="NCBI Taxonomy" id="1168171"/>
    <lineage>
        <taxon>Bacteria</taxon>
        <taxon>Bacillati</taxon>
        <taxon>Bacillota</taxon>
        <taxon>Bacilli</taxon>
        <taxon>Bacillales</taxon>
        <taxon>Bacillaceae</taxon>
        <taxon>Aquibacillus</taxon>
    </lineage>
</organism>
<keyword evidence="3" id="KW-1185">Reference proteome</keyword>
<evidence type="ECO:0000256" key="1">
    <source>
        <dbReference type="SAM" id="MobiDB-lite"/>
    </source>
</evidence>
<sequence>MKKKTWFEYEMENVGAETDSPAVLNDVISTEFEQYPGQNESLIEAKSQLTPSQELIQRNKDGKTWLPNE</sequence>
<protein>
    <submittedName>
        <fullName evidence="2">Phosphoribosylaminoimidazole carboxylase (NCAIR synthetase)</fullName>
    </submittedName>
</protein>
<evidence type="ECO:0000313" key="3">
    <source>
        <dbReference type="Proteomes" id="UP001296943"/>
    </source>
</evidence>